<keyword evidence="3" id="KW-1185">Reference proteome</keyword>
<dbReference type="OrthoDB" id="9813770at2"/>
<dbReference type="Pfam" id="PF01323">
    <property type="entry name" value="DSBA"/>
    <property type="match status" value="1"/>
</dbReference>
<gene>
    <name evidence="2" type="ORF">FA743_08580</name>
</gene>
<dbReference type="InterPro" id="IPR001853">
    <property type="entry name" value="DSBA-like_thioredoxin_dom"/>
</dbReference>
<feature type="domain" description="DSBA-like thioredoxin" evidence="1">
    <location>
        <begin position="41"/>
        <end position="227"/>
    </location>
</feature>
<name>A0A4U0RB53_9RHOB</name>
<dbReference type="EMBL" id="SUNI01000005">
    <property type="protein sequence ID" value="TJZ92297.1"/>
    <property type="molecule type" value="Genomic_DNA"/>
</dbReference>
<dbReference type="SUPFAM" id="SSF52833">
    <property type="entry name" value="Thioredoxin-like"/>
    <property type="match status" value="1"/>
</dbReference>
<dbReference type="Proteomes" id="UP000309747">
    <property type="component" value="Unassembled WGS sequence"/>
</dbReference>
<accession>A0A4U0RB53</accession>
<dbReference type="Gene3D" id="3.40.30.10">
    <property type="entry name" value="Glutaredoxin"/>
    <property type="match status" value="1"/>
</dbReference>
<reference evidence="2 3" key="1">
    <citation type="submission" date="2019-04" db="EMBL/GenBank/DDBJ databases">
        <authorList>
            <person name="Li J."/>
        </authorList>
    </citation>
    <scope>NUCLEOTIDE SEQUENCE [LARGE SCALE GENOMIC DNA]</scope>
    <source>
        <strain evidence="2 3">KCTC 42687</strain>
    </source>
</reference>
<dbReference type="GO" id="GO:0016491">
    <property type="term" value="F:oxidoreductase activity"/>
    <property type="evidence" value="ECO:0007669"/>
    <property type="project" value="InterPro"/>
</dbReference>
<evidence type="ECO:0000313" key="3">
    <source>
        <dbReference type="Proteomes" id="UP000309747"/>
    </source>
</evidence>
<organism evidence="2 3">
    <name type="scientific">Paracoccus gahaiensis</name>
    <dbReference type="NCBI Taxonomy" id="1706839"/>
    <lineage>
        <taxon>Bacteria</taxon>
        <taxon>Pseudomonadati</taxon>
        <taxon>Pseudomonadota</taxon>
        <taxon>Alphaproteobacteria</taxon>
        <taxon>Rhodobacterales</taxon>
        <taxon>Paracoccaceae</taxon>
        <taxon>Paracoccus</taxon>
    </lineage>
</organism>
<dbReference type="InterPro" id="IPR036249">
    <property type="entry name" value="Thioredoxin-like_sf"/>
</dbReference>
<proteinExistence type="predicted"/>
<dbReference type="AlphaFoldDB" id="A0A4U0RB53"/>
<comment type="caution">
    <text evidence="2">The sequence shown here is derived from an EMBL/GenBank/DDBJ whole genome shotgun (WGS) entry which is preliminary data.</text>
</comment>
<evidence type="ECO:0000259" key="1">
    <source>
        <dbReference type="Pfam" id="PF01323"/>
    </source>
</evidence>
<evidence type="ECO:0000313" key="2">
    <source>
        <dbReference type="EMBL" id="TJZ92297.1"/>
    </source>
</evidence>
<sequence length="255" mass="27398">MGLSTGMQRLGIIAGNTRPVRERLYPPDHTLHESPAMTALTLTYFYDPLCGWCYASAPALAEVAQRDDVDLRMMPSGLFADANARPVASMAQHAWTNDMRIAQMTGQEFTTVYRDRVLRKPDGRFDSGHATRAIVLAGNGDARVEAALLHRLQIARYVEGRDTSTLSEVLAITRDALTALGRSSTGIDPLHQGDAELHRRAEDRVAASECEMAALGISGVPQMVATQGDTRHLIPSAALYGGASAIGQALAELAG</sequence>
<dbReference type="CDD" id="cd03025">
    <property type="entry name" value="DsbA_FrnE_like"/>
    <property type="match status" value="1"/>
</dbReference>
<protein>
    <recommendedName>
        <fullName evidence="1">DSBA-like thioredoxin domain-containing protein</fullName>
    </recommendedName>
</protein>